<comment type="caution">
    <text evidence="1">The sequence shown here is derived from an EMBL/GenBank/DDBJ whole genome shotgun (WGS) entry which is preliminary data.</text>
</comment>
<dbReference type="EMBL" id="SMLL01000001">
    <property type="protein sequence ID" value="TFZ05032.1"/>
    <property type="molecule type" value="Genomic_DNA"/>
</dbReference>
<evidence type="ECO:0000313" key="2">
    <source>
        <dbReference type="Proteomes" id="UP000297564"/>
    </source>
</evidence>
<dbReference type="RefSeq" id="WP_135283915.1">
    <property type="nucleotide sequence ID" value="NZ_SMLL01000001.1"/>
</dbReference>
<keyword evidence="2" id="KW-1185">Reference proteome</keyword>
<sequence length="266" mass="29273">MLRQSFREAWKDAGAVRYDVPGGDAELRATQALMDRLLQGDRSREVDERAAELGWRLRRGQAGKGRWTVLEELPGRRSGRGLYAFADEGGQHAIQAPHVPSDLHTGEIAVAMGEQAQPRAIAWNTVPRREADLPHLHDSALHAFSRAFASRFPQQRIIQLHGFDADRDDRAGDKAQEAIVSSAARPPSPAARAVADCMRSGVEPATRLFGVDAQRLGGTRNRIARELAASGFHGFVHLEMGLDLRRSLRDDARRRGALLTCLGVPQ</sequence>
<dbReference type="AlphaFoldDB" id="A0A4Z0C256"/>
<proteinExistence type="predicted"/>
<reference evidence="1 2" key="1">
    <citation type="submission" date="2019-03" db="EMBL/GenBank/DDBJ databases">
        <title>Ramlibacter rhizophilus CCTCC AB2015357, whole genome shotgun sequence.</title>
        <authorList>
            <person name="Zhang X."/>
            <person name="Feng G."/>
            <person name="Zhu H."/>
        </authorList>
    </citation>
    <scope>NUCLEOTIDE SEQUENCE [LARGE SCALE GENOMIC DNA]</scope>
    <source>
        <strain evidence="1 2">CCTCC AB2015357</strain>
    </source>
</reference>
<dbReference type="OrthoDB" id="5519458at2"/>
<accession>A0A4Z0C256</accession>
<name>A0A4Z0C256_9BURK</name>
<organism evidence="1 2">
    <name type="scientific">Ramlibacter rhizophilus</name>
    <dbReference type="NCBI Taxonomy" id="1781167"/>
    <lineage>
        <taxon>Bacteria</taxon>
        <taxon>Pseudomonadati</taxon>
        <taxon>Pseudomonadota</taxon>
        <taxon>Betaproteobacteria</taxon>
        <taxon>Burkholderiales</taxon>
        <taxon>Comamonadaceae</taxon>
        <taxon>Ramlibacter</taxon>
    </lineage>
</organism>
<dbReference type="Proteomes" id="UP000297564">
    <property type="component" value="Unassembled WGS sequence"/>
</dbReference>
<gene>
    <name evidence="1" type="ORF">EZ242_04600</name>
</gene>
<protein>
    <submittedName>
        <fullName evidence="1">Uncharacterized protein</fullName>
    </submittedName>
</protein>
<evidence type="ECO:0000313" key="1">
    <source>
        <dbReference type="EMBL" id="TFZ05032.1"/>
    </source>
</evidence>